<sequence length="143" mass="13340">MGPASGAPRSAMGPASGAPRSAMGMGPAAESPGHKAFTMEIGGVSGPAGAPDAKGSSEEAAFPPDTPIASEAPVAKVTSSADESSTATEDTPAAAEGEGPAAEAPGPDSEAADHAGGASVVKSSGLGPVVAFLTAVVCVVGAL</sequence>
<dbReference type="AlphaFoldDB" id="M7ZIJ0"/>
<reference evidence="2" key="1">
    <citation type="journal article" date="2013" name="Nature">
        <title>Draft genome of the wheat A-genome progenitor Triticum urartu.</title>
        <authorList>
            <person name="Ling H.Q."/>
            <person name="Zhao S."/>
            <person name="Liu D."/>
            <person name="Wang J."/>
            <person name="Sun H."/>
            <person name="Zhang C."/>
            <person name="Fan H."/>
            <person name="Li D."/>
            <person name="Dong L."/>
            <person name="Tao Y."/>
            <person name="Gao C."/>
            <person name="Wu H."/>
            <person name="Li Y."/>
            <person name="Cui Y."/>
            <person name="Guo X."/>
            <person name="Zheng S."/>
            <person name="Wang B."/>
            <person name="Yu K."/>
            <person name="Liang Q."/>
            <person name="Yang W."/>
            <person name="Lou X."/>
            <person name="Chen J."/>
            <person name="Feng M."/>
            <person name="Jian J."/>
            <person name="Zhang X."/>
            <person name="Luo G."/>
            <person name="Jiang Y."/>
            <person name="Liu J."/>
            <person name="Wang Z."/>
            <person name="Sha Y."/>
            <person name="Zhang B."/>
            <person name="Wu H."/>
            <person name="Tang D."/>
            <person name="Shen Q."/>
            <person name="Xue P."/>
            <person name="Zou S."/>
            <person name="Wang X."/>
            <person name="Liu X."/>
            <person name="Wang F."/>
            <person name="Yang Y."/>
            <person name="An X."/>
            <person name="Dong Z."/>
            <person name="Zhang K."/>
            <person name="Zhang X."/>
            <person name="Luo M.C."/>
            <person name="Dvorak J."/>
            <person name="Tong Y."/>
            <person name="Wang J."/>
            <person name="Yang H."/>
            <person name="Li Z."/>
            <person name="Wang D."/>
            <person name="Zhang A."/>
            <person name="Wang J."/>
        </authorList>
    </citation>
    <scope>NUCLEOTIDE SEQUENCE</scope>
</reference>
<evidence type="ECO:0000313" key="2">
    <source>
        <dbReference type="EMBL" id="EMS59912.1"/>
    </source>
</evidence>
<accession>M7ZIJ0</accession>
<name>M7ZIJ0_TRIUA</name>
<gene>
    <name evidence="2" type="ORF">TRIUR3_31646</name>
</gene>
<protein>
    <submittedName>
        <fullName evidence="2">Uncharacterized protein</fullName>
    </submittedName>
</protein>
<feature type="compositionally biased region" description="Low complexity" evidence="1">
    <location>
        <begin position="78"/>
        <end position="109"/>
    </location>
</feature>
<proteinExistence type="predicted"/>
<dbReference type="EMBL" id="KD115346">
    <property type="protein sequence ID" value="EMS59912.1"/>
    <property type="molecule type" value="Genomic_DNA"/>
</dbReference>
<feature type="region of interest" description="Disordered" evidence="1">
    <location>
        <begin position="1"/>
        <end position="120"/>
    </location>
</feature>
<organism evidence="2">
    <name type="scientific">Triticum urartu</name>
    <name type="common">Red wild einkorn</name>
    <name type="synonym">Crithodium urartu</name>
    <dbReference type="NCBI Taxonomy" id="4572"/>
    <lineage>
        <taxon>Eukaryota</taxon>
        <taxon>Viridiplantae</taxon>
        <taxon>Streptophyta</taxon>
        <taxon>Embryophyta</taxon>
        <taxon>Tracheophyta</taxon>
        <taxon>Spermatophyta</taxon>
        <taxon>Magnoliopsida</taxon>
        <taxon>Liliopsida</taxon>
        <taxon>Poales</taxon>
        <taxon>Poaceae</taxon>
        <taxon>BOP clade</taxon>
        <taxon>Pooideae</taxon>
        <taxon>Triticodae</taxon>
        <taxon>Triticeae</taxon>
        <taxon>Triticinae</taxon>
        <taxon>Triticum</taxon>
    </lineage>
</organism>
<evidence type="ECO:0000256" key="1">
    <source>
        <dbReference type="SAM" id="MobiDB-lite"/>
    </source>
</evidence>